<name>A0A850T8W2_9BACT</name>
<proteinExistence type="predicted"/>
<comment type="caution">
    <text evidence="1">The sequence shown here is derived from an EMBL/GenBank/DDBJ whole genome shotgun (WGS) entry which is preliminary data.</text>
</comment>
<dbReference type="EMBL" id="JACADJ010000041">
    <property type="protein sequence ID" value="NWH05645.1"/>
    <property type="molecule type" value="Genomic_DNA"/>
</dbReference>
<organism evidence="1 2">
    <name type="scientific">Desulfobacter latus</name>
    <dbReference type="NCBI Taxonomy" id="2292"/>
    <lineage>
        <taxon>Bacteria</taxon>
        <taxon>Pseudomonadati</taxon>
        <taxon>Thermodesulfobacteriota</taxon>
        <taxon>Desulfobacteria</taxon>
        <taxon>Desulfobacterales</taxon>
        <taxon>Desulfobacteraceae</taxon>
        <taxon>Desulfobacter</taxon>
    </lineage>
</organism>
<reference evidence="1 2" key="1">
    <citation type="submission" date="2020-06" db="EMBL/GenBank/DDBJ databases">
        <title>High-quality draft genome of sulfate reducer Desulfobacter latus type strain AcrS2 isolated from marine sediment.</title>
        <authorList>
            <person name="Hoppe M."/>
            <person name="Larsen C.K."/>
            <person name="Marshall I.P.G."/>
            <person name="Schramm A."/>
            <person name="Marietou A.G."/>
        </authorList>
    </citation>
    <scope>NUCLEOTIDE SEQUENCE [LARGE SCALE GENOMIC DNA]</scope>
    <source>
        <strain evidence="1 2">AcRS2</strain>
    </source>
</reference>
<protein>
    <submittedName>
        <fullName evidence="1">Uncharacterized protein</fullName>
    </submittedName>
</protein>
<accession>A0A850T8W2</accession>
<dbReference type="Proteomes" id="UP000553343">
    <property type="component" value="Unassembled WGS sequence"/>
</dbReference>
<evidence type="ECO:0000313" key="2">
    <source>
        <dbReference type="Proteomes" id="UP000553343"/>
    </source>
</evidence>
<keyword evidence="2" id="KW-1185">Reference proteome</keyword>
<evidence type="ECO:0000313" key="1">
    <source>
        <dbReference type="EMBL" id="NWH05645.1"/>
    </source>
</evidence>
<dbReference type="RefSeq" id="WP_178367103.1">
    <property type="nucleotide sequence ID" value="NZ_JACADJ010000041.1"/>
</dbReference>
<sequence>MRNSKQRLKRVIYVLVCIFTAVFFSGTMCMGKEILDYSGDRLSLSAENEPLLPMLERIARTANVVIFISKGFNPGRVSVHLENQPLEKALKQILKGFNVAMVYHKADGEMRLSALKIYPEGKASGPMDVIVRETRPVADPVVTGLNRKPYDSERSDEPSVNAYVHTVRYDALIPTALEFQQKEVAAWKEIITLQNRINAEVDATKNNVLTLALLDKYEAFDDLQSLHINTLEKLDRIESFNANKARQKNE</sequence>
<dbReference type="AlphaFoldDB" id="A0A850T8W2"/>
<gene>
    <name evidence="1" type="ORF">HXW94_11720</name>
</gene>